<gene>
    <name evidence="2" type="ORF">A2908_02905</name>
</gene>
<sequence length="115" mass="12306">MNTHNILGYVLLAIGLLLIGLALFQSYQIFTGGTQAPVLFKAQMSGQPLKTDTANNPQDLQKQINQEIAKQISQMIPADTLPKVLNLASWSMLAGILIFGGAKIAGLGITLTKQV</sequence>
<evidence type="ECO:0000256" key="1">
    <source>
        <dbReference type="SAM" id="Phobius"/>
    </source>
</evidence>
<name>A0A1G2IG69_9BACT</name>
<proteinExistence type="predicted"/>
<keyword evidence="1" id="KW-0812">Transmembrane</keyword>
<comment type="caution">
    <text evidence="2">The sequence shown here is derived from an EMBL/GenBank/DDBJ whole genome shotgun (WGS) entry which is preliminary data.</text>
</comment>
<keyword evidence="1" id="KW-0472">Membrane</keyword>
<evidence type="ECO:0000313" key="3">
    <source>
        <dbReference type="Proteomes" id="UP000176774"/>
    </source>
</evidence>
<dbReference type="STRING" id="1802214.A2908_02905"/>
<protein>
    <submittedName>
        <fullName evidence="2">Uncharacterized protein</fullName>
    </submittedName>
</protein>
<accession>A0A1G2IG69</accession>
<keyword evidence="1" id="KW-1133">Transmembrane helix</keyword>
<feature type="transmembrane region" description="Helical" evidence="1">
    <location>
        <begin position="6"/>
        <end position="24"/>
    </location>
</feature>
<feature type="transmembrane region" description="Helical" evidence="1">
    <location>
        <begin position="84"/>
        <end position="109"/>
    </location>
</feature>
<dbReference type="Proteomes" id="UP000176774">
    <property type="component" value="Unassembled WGS sequence"/>
</dbReference>
<dbReference type="EMBL" id="MHPA01000008">
    <property type="protein sequence ID" value="OGZ73742.1"/>
    <property type="molecule type" value="Genomic_DNA"/>
</dbReference>
<evidence type="ECO:0000313" key="2">
    <source>
        <dbReference type="EMBL" id="OGZ73742.1"/>
    </source>
</evidence>
<dbReference type="AlphaFoldDB" id="A0A1G2IG69"/>
<organism evidence="2 3">
    <name type="scientific">Candidatus Staskawiczbacteria bacterium RIFCSPLOWO2_01_FULL_38_12b</name>
    <dbReference type="NCBI Taxonomy" id="1802214"/>
    <lineage>
        <taxon>Bacteria</taxon>
        <taxon>Candidatus Staskawicziibacteriota</taxon>
    </lineage>
</organism>
<reference evidence="2 3" key="1">
    <citation type="journal article" date="2016" name="Nat. Commun.">
        <title>Thousands of microbial genomes shed light on interconnected biogeochemical processes in an aquifer system.</title>
        <authorList>
            <person name="Anantharaman K."/>
            <person name="Brown C.T."/>
            <person name="Hug L.A."/>
            <person name="Sharon I."/>
            <person name="Castelle C.J."/>
            <person name="Probst A.J."/>
            <person name="Thomas B.C."/>
            <person name="Singh A."/>
            <person name="Wilkins M.J."/>
            <person name="Karaoz U."/>
            <person name="Brodie E.L."/>
            <person name="Williams K.H."/>
            <person name="Hubbard S.S."/>
            <person name="Banfield J.F."/>
        </authorList>
    </citation>
    <scope>NUCLEOTIDE SEQUENCE [LARGE SCALE GENOMIC DNA]</scope>
</reference>